<reference evidence="4 5" key="1">
    <citation type="submission" date="2020-08" db="EMBL/GenBank/DDBJ databases">
        <title>Genomic Encyclopedia of Type Strains, Phase IV (KMG-IV): sequencing the most valuable type-strain genomes for metagenomic binning, comparative biology and taxonomic classification.</title>
        <authorList>
            <person name="Goeker M."/>
        </authorList>
    </citation>
    <scope>NUCLEOTIDE SEQUENCE [LARGE SCALE GENOMIC DNA]</scope>
    <source>
        <strain evidence="4 5">DSM 5391</strain>
    </source>
</reference>
<feature type="short sequence motif" description="DGA/G" evidence="2">
    <location>
        <begin position="183"/>
        <end position="185"/>
    </location>
</feature>
<evidence type="ECO:0000256" key="1">
    <source>
        <dbReference type="ARBA" id="ARBA00023098"/>
    </source>
</evidence>
<feature type="short sequence motif" description="GXGXXG" evidence="2">
    <location>
        <begin position="9"/>
        <end position="14"/>
    </location>
</feature>
<dbReference type="CDD" id="cd07207">
    <property type="entry name" value="Pat_ExoU_VipD_like"/>
    <property type="match status" value="1"/>
</dbReference>
<proteinExistence type="predicted"/>
<feature type="domain" description="PNPLA" evidence="3">
    <location>
        <begin position="5"/>
        <end position="196"/>
    </location>
</feature>
<sequence length="294" mass="33137">MYIDGVFSGGGIKGIALVGAYEEIEKRGFQFVRVAGASAGAIIAGLIAAGYTSDEIDRLLSDLKLEMLLDERRSILPLAVTKWLYLYWRLGLYKGNELEKWLTNVLAQKGLVTFADLPPQSLRVIASDLTNGRLLVLPDDLNSYGIEPNTFPIAKAIRMSCSLPFFFEPVRLKSQHETSIIVDGGVLSNFPMWLFDRENVNKVRPVLGIKLSSQQQDHPKNEISNALQLFGALFETMKDAHDSRYISRKHEKDIIFIPLQEGLTTEFSISEEKKLKLKNYGRECARKFLSSWAY</sequence>
<evidence type="ECO:0000256" key="2">
    <source>
        <dbReference type="PROSITE-ProRule" id="PRU01161"/>
    </source>
</evidence>
<dbReference type="PANTHER" id="PTHR46394:SF1">
    <property type="entry name" value="PNPLA DOMAIN-CONTAINING PROTEIN"/>
    <property type="match status" value="1"/>
</dbReference>
<evidence type="ECO:0000313" key="4">
    <source>
        <dbReference type="EMBL" id="MBB6444889.1"/>
    </source>
</evidence>
<dbReference type="AlphaFoldDB" id="A0A7X0HQ66"/>
<keyword evidence="2" id="KW-0378">Hydrolase</keyword>
<evidence type="ECO:0000313" key="5">
    <source>
        <dbReference type="Proteomes" id="UP000531594"/>
    </source>
</evidence>
<feature type="active site" description="Nucleophile" evidence="2">
    <location>
        <position position="38"/>
    </location>
</feature>
<keyword evidence="1 2" id="KW-0443">Lipid metabolism</keyword>
<accession>A0A7X0HQ66</accession>
<organism evidence="4 5">
    <name type="scientific">Bacillus benzoevorans</name>
    <dbReference type="NCBI Taxonomy" id="1456"/>
    <lineage>
        <taxon>Bacteria</taxon>
        <taxon>Bacillati</taxon>
        <taxon>Bacillota</taxon>
        <taxon>Bacilli</taxon>
        <taxon>Bacillales</taxon>
        <taxon>Bacillaceae</taxon>
        <taxon>Bacillus</taxon>
    </lineage>
</organism>
<dbReference type="Gene3D" id="3.40.1090.10">
    <property type="entry name" value="Cytosolic phospholipase A2 catalytic domain"/>
    <property type="match status" value="2"/>
</dbReference>
<dbReference type="PANTHER" id="PTHR46394">
    <property type="entry name" value="ANNEXIN"/>
    <property type="match status" value="1"/>
</dbReference>
<keyword evidence="2" id="KW-0442">Lipid degradation</keyword>
<dbReference type="GO" id="GO:0016042">
    <property type="term" value="P:lipid catabolic process"/>
    <property type="evidence" value="ECO:0007669"/>
    <property type="project" value="UniProtKB-UniRule"/>
</dbReference>
<dbReference type="Proteomes" id="UP000531594">
    <property type="component" value="Unassembled WGS sequence"/>
</dbReference>
<dbReference type="RefSeq" id="WP_184524344.1">
    <property type="nucleotide sequence ID" value="NZ_JACHGK010000003.1"/>
</dbReference>
<feature type="active site" description="Proton acceptor" evidence="2">
    <location>
        <position position="183"/>
    </location>
</feature>
<dbReference type="GO" id="GO:0016787">
    <property type="term" value="F:hydrolase activity"/>
    <property type="evidence" value="ECO:0007669"/>
    <property type="project" value="UniProtKB-UniRule"/>
</dbReference>
<dbReference type="EMBL" id="JACHGK010000003">
    <property type="protein sequence ID" value="MBB6444889.1"/>
    <property type="molecule type" value="Genomic_DNA"/>
</dbReference>
<dbReference type="SUPFAM" id="SSF52151">
    <property type="entry name" value="FabD/lysophospholipase-like"/>
    <property type="match status" value="1"/>
</dbReference>
<dbReference type="InterPro" id="IPR002641">
    <property type="entry name" value="PNPLA_dom"/>
</dbReference>
<dbReference type="InterPro" id="IPR016035">
    <property type="entry name" value="Acyl_Trfase/lysoPLipase"/>
</dbReference>
<name>A0A7X0HQ66_9BACI</name>
<keyword evidence="5" id="KW-1185">Reference proteome</keyword>
<dbReference type="PROSITE" id="PS51635">
    <property type="entry name" value="PNPLA"/>
    <property type="match status" value="1"/>
</dbReference>
<evidence type="ECO:0000259" key="3">
    <source>
        <dbReference type="PROSITE" id="PS51635"/>
    </source>
</evidence>
<dbReference type="Pfam" id="PF01734">
    <property type="entry name" value="Patatin"/>
    <property type="match status" value="1"/>
</dbReference>
<protein>
    <submittedName>
        <fullName evidence="4">NTE family protein</fullName>
    </submittedName>
</protein>
<comment type="caution">
    <text evidence="4">The sequence shown here is derived from an EMBL/GenBank/DDBJ whole genome shotgun (WGS) entry which is preliminary data.</text>
</comment>
<gene>
    <name evidence="4" type="ORF">HNR53_001498</name>
</gene>
<feature type="short sequence motif" description="GXSXG" evidence="2">
    <location>
        <begin position="36"/>
        <end position="40"/>
    </location>
</feature>
<dbReference type="InterPro" id="IPR052580">
    <property type="entry name" value="Lipid_Hydrolase"/>
</dbReference>